<evidence type="ECO:0000313" key="4">
    <source>
        <dbReference type="Proteomes" id="UP001152797"/>
    </source>
</evidence>
<reference evidence="2" key="1">
    <citation type="submission" date="2022-10" db="EMBL/GenBank/DDBJ databases">
        <authorList>
            <person name="Chen Y."/>
            <person name="Dougan E. K."/>
            <person name="Chan C."/>
            <person name="Rhodes N."/>
            <person name="Thang M."/>
        </authorList>
    </citation>
    <scope>NUCLEOTIDE SEQUENCE</scope>
</reference>
<dbReference type="EMBL" id="CAMXCT030000141">
    <property type="protein sequence ID" value="CAL4761851.1"/>
    <property type="molecule type" value="Genomic_DNA"/>
</dbReference>
<dbReference type="EMBL" id="CAMXCT010000141">
    <property type="protein sequence ID" value="CAI3974539.1"/>
    <property type="molecule type" value="Genomic_DNA"/>
</dbReference>
<proteinExistence type="predicted"/>
<dbReference type="Proteomes" id="UP001152797">
    <property type="component" value="Unassembled WGS sequence"/>
</dbReference>
<comment type="caution">
    <text evidence="2">The sequence shown here is derived from an EMBL/GenBank/DDBJ whole genome shotgun (WGS) entry which is preliminary data.</text>
</comment>
<sequence length="129" mass="14506">MHHINFRKVGDGTGRDMYIVKEQVALRGKENFLGMKGTLPFKHLDFRVHDPPPPKTQRAKPSQRRGGKAWPLSLHPQDYRRVMESKEHSPAGLHWAGGAVSMAPKIKVDSSRAVCGFVLEINQALDRLS</sequence>
<protein>
    <submittedName>
        <fullName evidence="2">Uncharacterized protein</fullName>
    </submittedName>
</protein>
<organism evidence="2">
    <name type="scientific">Cladocopium goreaui</name>
    <dbReference type="NCBI Taxonomy" id="2562237"/>
    <lineage>
        <taxon>Eukaryota</taxon>
        <taxon>Sar</taxon>
        <taxon>Alveolata</taxon>
        <taxon>Dinophyceae</taxon>
        <taxon>Suessiales</taxon>
        <taxon>Symbiodiniaceae</taxon>
        <taxon>Cladocopium</taxon>
    </lineage>
</organism>
<dbReference type="OrthoDB" id="10474180at2759"/>
<gene>
    <name evidence="2" type="ORF">C1SCF055_LOCUS2931</name>
</gene>
<evidence type="ECO:0000256" key="1">
    <source>
        <dbReference type="SAM" id="MobiDB-lite"/>
    </source>
</evidence>
<keyword evidence="4" id="KW-1185">Reference proteome</keyword>
<accession>A0A9P1FF03</accession>
<reference evidence="3 4" key="2">
    <citation type="submission" date="2024-05" db="EMBL/GenBank/DDBJ databases">
        <authorList>
            <person name="Chen Y."/>
            <person name="Shah S."/>
            <person name="Dougan E. K."/>
            <person name="Thang M."/>
            <person name="Chan C."/>
        </authorList>
    </citation>
    <scope>NUCLEOTIDE SEQUENCE [LARGE SCALE GENOMIC DNA]</scope>
</reference>
<dbReference type="EMBL" id="CAMXCT020000141">
    <property type="protein sequence ID" value="CAL1127914.1"/>
    <property type="molecule type" value="Genomic_DNA"/>
</dbReference>
<evidence type="ECO:0000313" key="2">
    <source>
        <dbReference type="EMBL" id="CAI3974539.1"/>
    </source>
</evidence>
<name>A0A9P1FF03_9DINO</name>
<feature type="compositionally biased region" description="Basic residues" evidence="1">
    <location>
        <begin position="57"/>
        <end position="67"/>
    </location>
</feature>
<evidence type="ECO:0000313" key="3">
    <source>
        <dbReference type="EMBL" id="CAL4761851.1"/>
    </source>
</evidence>
<feature type="region of interest" description="Disordered" evidence="1">
    <location>
        <begin position="45"/>
        <end position="73"/>
    </location>
</feature>
<dbReference type="AlphaFoldDB" id="A0A9P1FF03"/>